<evidence type="ECO:0000256" key="1">
    <source>
        <dbReference type="ARBA" id="ARBA00004141"/>
    </source>
</evidence>
<evidence type="ECO:0000256" key="5">
    <source>
        <dbReference type="ARBA" id="ARBA00038359"/>
    </source>
</evidence>
<dbReference type="PANTHER" id="PTHR33048">
    <property type="entry name" value="PTH11-LIKE INTEGRAL MEMBRANE PROTEIN (AFU_ORTHOLOGUE AFUA_5G11245)"/>
    <property type="match status" value="1"/>
</dbReference>
<dbReference type="InterPro" id="IPR049326">
    <property type="entry name" value="Rhodopsin_dom_fungi"/>
</dbReference>
<evidence type="ECO:0000313" key="10">
    <source>
        <dbReference type="Proteomes" id="UP000007796"/>
    </source>
</evidence>
<keyword evidence="3 7" id="KW-1133">Transmembrane helix</keyword>
<dbReference type="RefSeq" id="XP_014169862.1">
    <property type="nucleotide sequence ID" value="XM_014314387.1"/>
</dbReference>
<dbReference type="InParanoid" id="F0XNS0"/>
<evidence type="ECO:0000259" key="8">
    <source>
        <dbReference type="Pfam" id="PF20684"/>
    </source>
</evidence>
<dbReference type="eggNOG" id="ENOG502RMWP">
    <property type="taxonomic scope" value="Eukaryota"/>
</dbReference>
<feature type="transmembrane region" description="Helical" evidence="7">
    <location>
        <begin position="40"/>
        <end position="60"/>
    </location>
</feature>
<comment type="similarity">
    <text evidence="5">Belongs to the SAT4 family.</text>
</comment>
<evidence type="ECO:0000256" key="7">
    <source>
        <dbReference type="SAM" id="Phobius"/>
    </source>
</evidence>
<feature type="domain" description="Rhodopsin" evidence="8">
    <location>
        <begin position="138"/>
        <end position="212"/>
    </location>
</feature>
<evidence type="ECO:0000256" key="4">
    <source>
        <dbReference type="ARBA" id="ARBA00023136"/>
    </source>
</evidence>
<dbReference type="HOGENOM" id="CLU_028200_23_0_1"/>
<dbReference type="EMBL" id="GL629801">
    <property type="protein sequence ID" value="EFX00380.1"/>
    <property type="molecule type" value="Genomic_DNA"/>
</dbReference>
<organism evidence="10">
    <name type="scientific">Grosmannia clavigera (strain kw1407 / UAMH 11150)</name>
    <name type="common">Blue stain fungus</name>
    <name type="synonym">Graphiocladiella clavigera</name>
    <dbReference type="NCBI Taxonomy" id="655863"/>
    <lineage>
        <taxon>Eukaryota</taxon>
        <taxon>Fungi</taxon>
        <taxon>Dikarya</taxon>
        <taxon>Ascomycota</taxon>
        <taxon>Pezizomycotina</taxon>
        <taxon>Sordariomycetes</taxon>
        <taxon>Sordariomycetidae</taxon>
        <taxon>Ophiostomatales</taxon>
        <taxon>Ophiostomataceae</taxon>
        <taxon>Leptographium</taxon>
    </lineage>
</organism>
<keyword evidence="2 7" id="KW-0812">Transmembrane</keyword>
<dbReference type="OrthoDB" id="3897607at2759"/>
<keyword evidence="4 7" id="KW-0472">Membrane</keyword>
<evidence type="ECO:0000256" key="6">
    <source>
        <dbReference type="SAM" id="MobiDB-lite"/>
    </source>
</evidence>
<feature type="transmembrane region" description="Helical" evidence="7">
    <location>
        <begin position="80"/>
        <end position="105"/>
    </location>
</feature>
<dbReference type="AlphaFoldDB" id="F0XNS0"/>
<evidence type="ECO:0000256" key="2">
    <source>
        <dbReference type="ARBA" id="ARBA00022692"/>
    </source>
</evidence>
<dbReference type="InterPro" id="IPR052337">
    <property type="entry name" value="SAT4-like"/>
</dbReference>
<feature type="domain" description="Rhodopsin" evidence="8">
    <location>
        <begin position="24"/>
        <end position="135"/>
    </location>
</feature>
<dbReference type="Pfam" id="PF20684">
    <property type="entry name" value="Fung_rhodopsin"/>
    <property type="match status" value="2"/>
</dbReference>
<dbReference type="GeneID" id="25980920"/>
<name>F0XNS0_GROCL</name>
<gene>
    <name evidence="9" type="ORF">CMQ_7382</name>
</gene>
<comment type="subcellular location">
    <subcellularLocation>
        <location evidence="1">Membrane</location>
        <topology evidence="1">Multi-pass membrane protein</topology>
    </subcellularLocation>
</comment>
<keyword evidence="10" id="KW-1185">Reference proteome</keyword>
<feature type="transmembrane region" description="Helical" evidence="7">
    <location>
        <begin position="142"/>
        <end position="166"/>
    </location>
</feature>
<feature type="region of interest" description="Disordered" evidence="6">
    <location>
        <begin position="221"/>
        <end position="286"/>
    </location>
</feature>
<dbReference type="Proteomes" id="UP000007796">
    <property type="component" value="Unassembled WGS sequence"/>
</dbReference>
<evidence type="ECO:0000256" key="3">
    <source>
        <dbReference type="ARBA" id="ARBA00022989"/>
    </source>
</evidence>
<feature type="transmembrane region" description="Helical" evidence="7">
    <location>
        <begin position="6"/>
        <end position="28"/>
    </location>
</feature>
<evidence type="ECO:0000313" key="9">
    <source>
        <dbReference type="EMBL" id="EFX00380.1"/>
    </source>
</evidence>
<feature type="compositionally biased region" description="Polar residues" evidence="6">
    <location>
        <begin position="221"/>
        <end position="232"/>
    </location>
</feature>
<reference evidence="9 10" key="1">
    <citation type="journal article" date="2011" name="Proc. Natl. Acad. Sci. U.S.A.">
        <title>Genome and transcriptome analyses of the mountain pine beetle-fungal symbiont Grosmannia clavigera, a lodgepole pine pathogen.</title>
        <authorList>
            <person name="DiGuistini S."/>
            <person name="Wang Y."/>
            <person name="Liao N.Y."/>
            <person name="Taylor G."/>
            <person name="Tanguay P."/>
            <person name="Feau N."/>
            <person name="Henrissat B."/>
            <person name="Chan S.K."/>
            <person name="Hesse-Orce U."/>
            <person name="Alamouti S.M."/>
            <person name="Tsui C.K.M."/>
            <person name="Docking R.T."/>
            <person name="Levasseur A."/>
            <person name="Haridas S."/>
            <person name="Robertson G."/>
            <person name="Birol I."/>
            <person name="Holt R.A."/>
            <person name="Marra M.A."/>
            <person name="Hamelin R.C."/>
            <person name="Hirst M."/>
            <person name="Jones S.J.M."/>
            <person name="Bohlmann J."/>
            <person name="Breuil C."/>
        </authorList>
    </citation>
    <scope>NUCLEOTIDE SEQUENCE [LARGE SCALE GENOMIC DNA]</scope>
    <source>
        <strain evidence="10">kw1407 / UAMH 11150</strain>
    </source>
</reference>
<proteinExistence type="inferred from homology"/>
<feature type="transmembrane region" description="Helical" evidence="7">
    <location>
        <begin position="186"/>
        <end position="206"/>
    </location>
</feature>
<protein>
    <recommendedName>
        <fullName evidence="8">Rhodopsin domain-containing protein</fullName>
    </recommendedName>
</protein>
<dbReference type="GO" id="GO:0016020">
    <property type="term" value="C:membrane"/>
    <property type="evidence" value="ECO:0007669"/>
    <property type="project" value="UniProtKB-SubCell"/>
</dbReference>
<dbReference type="PANTHER" id="PTHR33048:SF96">
    <property type="entry name" value="INTEGRAL MEMBRANE PROTEIN"/>
    <property type="match status" value="1"/>
</dbReference>
<accession>F0XNS0</accession>
<sequence>MAVRDVYYPHIITFIVLDSIVVALRVYTRRDTKSLGIDDALIVVALVGFVIFGAMEMRAIHFGIGSTTLEPISDMLKAAMYFTIAQILYILSSGITKLAVAVVLLRLTKHSDITSTIGKAALALSTQAVVSSWFSAVKITTIVILGLGALTSVATIIRLKYVIVIQHMQGNDSLSSADLINTDLEATIYSILEIAFSILAAAMAALRPLLRKIRFFSDLSTGGKSNSKTSDSYHLRTFGQGSSRNAGGAIKLDDGSLDGESQRGIVTPGQETEDRKLASAGVHEEL</sequence>
<feature type="compositionally biased region" description="Basic and acidic residues" evidence="6">
    <location>
        <begin position="272"/>
        <end position="286"/>
    </location>
</feature>